<accession>A0A7Y2PZK5</accession>
<comment type="caution">
    <text evidence="1">The sequence shown here is derived from an EMBL/GenBank/DDBJ whole genome shotgun (WGS) entry which is preliminary data.</text>
</comment>
<keyword evidence="2" id="KW-1185">Reference proteome</keyword>
<dbReference type="Proteomes" id="UP000543598">
    <property type="component" value="Unassembled WGS sequence"/>
</dbReference>
<protein>
    <submittedName>
        <fullName evidence="1">Uncharacterized protein</fullName>
    </submittedName>
</protein>
<evidence type="ECO:0000313" key="2">
    <source>
        <dbReference type="Proteomes" id="UP000543598"/>
    </source>
</evidence>
<dbReference type="AlphaFoldDB" id="A0A7Y2PZK5"/>
<organism evidence="1 2">
    <name type="scientific">Microbacterium ulmi</name>
    <dbReference type="NCBI Taxonomy" id="179095"/>
    <lineage>
        <taxon>Bacteria</taxon>
        <taxon>Bacillati</taxon>
        <taxon>Actinomycetota</taxon>
        <taxon>Actinomycetes</taxon>
        <taxon>Micrococcales</taxon>
        <taxon>Microbacteriaceae</taxon>
        <taxon>Microbacterium</taxon>
    </lineage>
</organism>
<evidence type="ECO:0000313" key="1">
    <source>
        <dbReference type="EMBL" id="NNH04556.1"/>
    </source>
</evidence>
<sequence length="59" mass="6175">MASEPDADASRSERLDEIATELCALPPAEFTAARNARAAAEPERALAAAVKRLPKPSVA</sequence>
<reference evidence="1 2" key="1">
    <citation type="submission" date="2020-05" db="EMBL/GenBank/DDBJ databases">
        <title>MicrobeNet Type strains.</title>
        <authorList>
            <person name="Nicholson A.C."/>
        </authorList>
    </citation>
    <scope>NUCLEOTIDE SEQUENCE [LARGE SCALE GENOMIC DNA]</scope>
    <source>
        <strain evidence="1 2">JCM 14282</strain>
    </source>
</reference>
<name>A0A7Y2PZK5_9MICO</name>
<proteinExistence type="predicted"/>
<gene>
    <name evidence="1" type="ORF">HLA99_11950</name>
</gene>
<feature type="non-terminal residue" evidence="1">
    <location>
        <position position="59"/>
    </location>
</feature>
<dbReference type="EMBL" id="JABEMB010000018">
    <property type="protein sequence ID" value="NNH04556.1"/>
    <property type="molecule type" value="Genomic_DNA"/>
</dbReference>